<dbReference type="PANTHER" id="PTHR30213">
    <property type="entry name" value="INNER MEMBRANE PROTEIN YHJD"/>
    <property type="match status" value="1"/>
</dbReference>
<dbReference type="RefSeq" id="WP_082850341.1">
    <property type="nucleotide sequence ID" value="NZ_FCOC02000001.1"/>
</dbReference>
<protein>
    <submittedName>
        <fullName evidence="7">Ribonuclease</fullName>
    </submittedName>
</protein>
<evidence type="ECO:0000256" key="6">
    <source>
        <dbReference type="SAM" id="Phobius"/>
    </source>
</evidence>
<feature type="transmembrane region" description="Helical" evidence="6">
    <location>
        <begin position="60"/>
        <end position="85"/>
    </location>
</feature>
<evidence type="ECO:0000256" key="5">
    <source>
        <dbReference type="ARBA" id="ARBA00023136"/>
    </source>
</evidence>
<accession>A0A158EZ95</accession>
<reference evidence="7 8" key="1">
    <citation type="submission" date="2016-01" db="EMBL/GenBank/DDBJ databases">
        <authorList>
            <person name="Oliw E.H."/>
        </authorList>
    </citation>
    <scope>NUCLEOTIDE SEQUENCE [LARGE SCALE GENOMIC DNA]</scope>
    <source>
        <strain evidence="7">LMG 22029</strain>
    </source>
</reference>
<dbReference type="Proteomes" id="UP000054893">
    <property type="component" value="Unassembled WGS sequence"/>
</dbReference>
<name>A0A158EZ95_CABSO</name>
<dbReference type="GO" id="GO:0005886">
    <property type="term" value="C:plasma membrane"/>
    <property type="evidence" value="ECO:0007669"/>
    <property type="project" value="UniProtKB-SubCell"/>
</dbReference>
<gene>
    <name evidence="7" type="ORF">AWB64_00560</name>
</gene>
<dbReference type="AlphaFoldDB" id="A0A158EZ95"/>
<feature type="transmembrane region" description="Helical" evidence="6">
    <location>
        <begin position="248"/>
        <end position="268"/>
    </location>
</feature>
<feature type="transmembrane region" description="Helical" evidence="6">
    <location>
        <begin position="173"/>
        <end position="198"/>
    </location>
</feature>
<feature type="transmembrane region" description="Helical" evidence="6">
    <location>
        <begin position="210"/>
        <end position="236"/>
    </location>
</feature>
<keyword evidence="2" id="KW-1003">Cell membrane</keyword>
<feature type="transmembrane region" description="Helical" evidence="6">
    <location>
        <begin position="128"/>
        <end position="153"/>
    </location>
</feature>
<evidence type="ECO:0000256" key="2">
    <source>
        <dbReference type="ARBA" id="ARBA00022475"/>
    </source>
</evidence>
<keyword evidence="4 6" id="KW-1133">Transmembrane helix</keyword>
<sequence length="319" mass="34163">MNPRIRATIAGKGHTDILRERYFLTTATSKPKGQRLKLFWSWIQEPVVQWSQDHCVMFSAAIAFFAAFSIAPTLVIIIAVASIFFGADAVQGRLFGEIAGVVGTDAAHALEAIVANAWHADIAARTAILSGVGVLVGASATFSSLHTALNVIWPAPISSTRDSILAILRVRAISFAFVIGAGLLIVALLVLDAVVVLVGQWVLGTNGPSFLIAALAQRAISLFMMMLAFAVLLKFLPSSRMKWRDAALGASAAALLFECGKRLFAFYLQHAGMTNTFGAAGSLAIILMWLYYSAAVFLLGAEVAATAGRRRTQYMSGWR</sequence>
<evidence type="ECO:0000256" key="3">
    <source>
        <dbReference type="ARBA" id="ARBA00022692"/>
    </source>
</evidence>
<dbReference type="Pfam" id="PF03631">
    <property type="entry name" value="Virul_fac_BrkB"/>
    <property type="match status" value="1"/>
</dbReference>
<dbReference type="OrthoDB" id="9797028at2"/>
<organism evidence="7 8">
    <name type="scientific">Caballeronia sordidicola</name>
    <name type="common">Burkholderia sordidicola</name>
    <dbReference type="NCBI Taxonomy" id="196367"/>
    <lineage>
        <taxon>Bacteria</taxon>
        <taxon>Pseudomonadati</taxon>
        <taxon>Pseudomonadota</taxon>
        <taxon>Betaproteobacteria</taxon>
        <taxon>Burkholderiales</taxon>
        <taxon>Burkholderiaceae</taxon>
        <taxon>Caballeronia</taxon>
    </lineage>
</organism>
<feature type="transmembrane region" description="Helical" evidence="6">
    <location>
        <begin position="280"/>
        <end position="301"/>
    </location>
</feature>
<keyword evidence="5 6" id="KW-0472">Membrane</keyword>
<proteinExistence type="predicted"/>
<dbReference type="InterPro" id="IPR017039">
    <property type="entry name" value="Virul_fac_BrkB"/>
</dbReference>
<dbReference type="NCBIfam" id="TIGR00765">
    <property type="entry name" value="yihY_not_rbn"/>
    <property type="match status" value="1"/>
</dbReference>
<evidence type="ECO:0000256" key="1">
    <source>
        <dbReference type="ARBA" id="ARBA00004651"/>
    </source>
</evidence>
<dbReference type="PANTHER" id="PTHR30213:SF1">
    <property type="entry name" value="INNER MEMBRANE PROTEIN YHJD"/>
    <property type="match status" value="1"/>
</dbReference>
<evidence type="ECO:0000313" key="8">
    <source>
        <dbReference type="Proteomes" id="UP000054893"/>
    </source>
</evidence>
<keyword evidence="3 6" id="KW-0812">Transmembrane</keyword>
<dbReference type="EMBL" id="FCOC02000001">
    <property type="protein sequence ID" value="SAL12841.1"/>
    <property type="molecule type" value="Genomic_DNA"/>
</dbReference>
<dbReference type="PIRSF" id="PIRSF035875">
    <property type="entry name" value="RNase_BN"/>
    <property type="match status" value="1"/>
</dbReference>
<comment type="subcellular location">
    <subcellularLocation>
        <location evidence="1">Cell membrane</location>
        <topology evidence="1">Multi-pass membrane protein</topology>
    </subcellularLocation>
</comment>
<evidence type="ECO:0000313" key="7">
    <source>
        <dbReference type="EMBL" id="SAL12841.1"/>
    </source>
</evidence>
<evidence type="ECO:0000256" key="4">
    <source>
        <dbReference type="ARBA" id="ARBA00022989"/>
    </source>
</evidence>